<gene>
    <name evidence="2" type="ORF">PACLA_8A089792</name>
</gene>
<evidence type="ECO:0000256" key="1">
    <source>
        <dbReference type="SAM" id="MobiDB-lite"/>
    </source>
</evidence>
<evidence type="ECO:0000313" key="2">
    <source>
        <dbReference type="EMBL" id="CAB4038871.1"/>
    </source>
</evidence>
<feature type="compositionally biased region" description="Basic and acidic residues" evidence="1">
    <location>
        <begin position="432"/>
        <end position="451"/>
    </location>
</feature>
<keyword evidence="3" id="KW-1185">Reference proteome</keyword>
<dbReference type="Proteomes" id="UP001152795">
    <property type="component" value="Unassembled WGS sequence"/>
</dbReference>
<sequence length="451" mass="48747">MEADANAKAYDEVSGPQIEAGSQFTCDLNLSLGDKVLDMGCGTGYLTKYIADIVGPDGQAVGSIPMLSESKLLKGNIKKSAIFSFMLNPRFPTVVPQSLAWAVRKLSPGKNAAPSPPPVFAKNAVRTLEFGSEGMTESNIISWADRVKGKKTISCESSVKAQTASVEVETVQSVVKQNGFVAIHEQNLKVEEDGEGWETVCYSKKNRTPEKCSSECSSESRDISHDYGGEPRVKGFVTASGDLQPILKRVIPAEKDRSSVNEDNGSAADNGPAIVDSKPVTSGDDTLANGVEALAGNVTCDADESVSPIIRQESIEDKELSELNENRAMKGLSTEKSDKFETLKGFLSPLNVDSDVDTDNEDGLTASDVEHQKALSAAIEQEADLSKEYEIEREIFLASTIEHEEKLAKEKADQEAYVNAAMKDVDDEEEMREPTSDERGGSKEGKNEDEK</sequence>
<reference evidence="2" key="1">
    <citation type="submission" date="2020-04" db="EMBL/GenBank/DDBJ databases">
        <authorList>
            <person name="Alioto T."/>
            <person name="Alioto T."/>
            <person name="Gomez Garrido J."/>
        </authorList>
    </citation>
    <scope>NUCLEOTIDE SEQUENCE</scope>
    <source>
        <strain evidence="2">A484AB</strain>
    </source>
</reference>
<feature type="region of interest" description="Disordered" evidence="1">
    <location>
        <begin position="418"/>
        <end position="451"/>
    </location>
</feature>
<comment type="caution">
    <text evidence="2">The sequence shown here is derived from an EMBL/GenBank/DDBJ whole genome shotgun (WGS) entry which is preliminary data.</text>
</comment>
<organism evidence="2 3">
    <name type="scientific">Paramuricea clavata</name>
    <name type="common">Red gorgonian</name>
    <name type="synonym">Violescent sea-whip</name>
    <dbReference type="NCBI Taxonomy" id="317549"/>
    <lineage>
        <taxon>Eukaryota</taxon>
        <taxon>Metazoa</taxon>
        <taxon>Cnidaria</taxon>
        <taxon>Anthozoa</taxon>
        <taxon>Octocorallia</taxon>
        <taxon>Malacalcyonacea</taxon>
        <taxon>Plexauridae</taxon>
        <taxon>Paramuricea</taxon>
    </lineage>
</organism>
<dbReference type="SUPFAM" id="SSF53335">
    <property type="entry name" value="S-adenosyl-L-methionine-dependent methyltransferases"/>
    <property type="match status" value="1"/>
</dbReference>
<feature type="region of interest" description="Disordered" evidence="1">
    <location>
        <begin position="254"/>
        <end position="279"/>
    </location>
</feature>
<dbReference type="OrthoDB" id="8300214at2759"/>
<dbReference type="InterPro" id="IPR029063">
    <property type="entry name" value="SAM-dependent_MTases_sf"/>
</dbReference>
<evidence type="ECO:0000313" key="3">
    <source>
        <dbReference type="Proteomes" id="UP001152795"/>
    </source>
</evidence>
<name>A0A6S7K683_PARCT</name>
<dbReference type="AlphaFoldDB" id="A0A6S7K683"/>
<protein>
    <submittedName>
        <fullName evidence="2">Uncharacterized protein</fullName>
    </submittedName>
</protein>
<dbReference type="Pfam" id="PF01135">
    <property type="entry name" value="PCMT"/>
    <property type="match status" value="1"/>
</dbReference>
<accession>A0A6S7K683</accession>
<dbReference type="EMBL" id="CACRXK020024692">
    <property type="protein sequence ID" value="CAB4038871.1"/>
    <property type="molecule type" value="Genomic_DNA"/>
</dbReference>
<dbReference type="Gene3D" id="3.40.50.150">
    <property type="entry name" value="Vaccinia Virus protein VP39"/>
    <property type="match status" value="1"/>
</dbReference>
<proteinExistence type="predicted"/>
<feature type="non-terminal residue" evidence="2">
    <location>
        <position position="1"/>
    </location>
</feature>